<gene>
    <name evidence="1" type="primary">ORF197807</name>
</gene>
<protein>
    <submittedName>
        <fullName evidence="1">Uncharacterized protein</fullName>
    </submittedName>
</protein>
<accession>A0A0B7BLY2</accession>
<evidence type="ECO:0000313" key="1">
    <source>
        <dbReference type="EMBL" id="CEK93902.1"/>
    </source>
</evidence>
<feature type="non-terminal residue" evidence="1">
    <location>
        <position position="50"/>
    </location>
</feature>
<dbReference type="EMBL" id="HACG01047037">
    <property type="protein sequence ID" value="CEK93902.1"/>
    <property type="molecule type" value="Transcribed_RNA"/>
</dbReference>
<sequence>MLDMKHWFCSSLCDSLYYSEKTSDKKYFLTNALLPVPNLVSYSNTSQKAH</sequence>
<organism evidence="1">
    <name type="scientific">Arion vulgaris</name>
    <dbReference type="NCBI Taxonomy" id="1028688"/>
    <lineage>
        <taxon>Eukaryota</taxon>
        <taxon>Metazoa</taxon>
        <taxon>Spiralia</taxon>
        <taxon>Lophotrochozoa</taxon>
        <taxon>Mollusca</taxon>
        <taxon>Gastropoda</taxon>
        <taxon>Heterobranchia</taxon>
        <taxon>Euthyneura</taxon>
        <taxon>Panpulmonata</taxon>
        <taxon>Eupulmonata</taxon>
        <taxon>Stylommatophora</taxon>
        <taxon>Helicina</taxon>
        <taxon>Arionoidea</taxon>
        <taxon>Arionidae</taxon>
        <taxon>Arion</taxon>
    </lineage>
</organism>
<dbReference type="AlphaFoldDB" id="A0A0B7BLY2"/>
<reference evidence="1" key="1">
    <citation type="submission" date="2014-12" db="EMBL/GenBank/DDBJ databases">
        <title>Insight into the proteome of Arion vulgaris.</title>
        <authorList>
            <person name="Aradska J."/>
            <person name="Bulat T."/>
            <person name="Smidak R."/>
            <person name="Sarate P."/>
            <person name="Gangsoo J."/>
            <person name="Sialana F."/>
            <person name="Bilban M."/>
            <person name="Lubec G."/>
        </authorList>
    </citation>
    <scope>NUCLEOTIDE SEQUENCE</scope>
    <source>
        <tissue evidence="1">Skin</tissue>
    </source>
</reference>
<name>A0A0B7BLY2_9EUPU</name>
<proteinExistence type="predicted"/>